<dbReference type="PANTHER" id="PTHR24096:SF393">
    <property type="entry name" value="LIGASE, PUTATIVE-RELATED"/>
    <property type="match status" value="1"/>
</dbReference>
<reference evidence="3 4" key="1">
    <citation type="submission" date="2019-02" db="EMBL/GenBank/DDBJ databases">
        <title>Genome sequencing of the rare red list fungi Hericium alpestre (H. flagellum).</title>
        <authorList>
            <person name="Buettner E."/>
            <person name="Kellner H."/>
        </authorList>
    </citation>
    <scope>NUCLEOTIDE SEQUENCE [LARGE SCALE GENOMIC DNA]</scope>
    <source>
        <strain evidence="3 4">DSM 108284</strain>
    </source>
</reference>
<dbReference type="Gene3D" id="3.40.50.12780">
    <property type="entry name" value="N-terminal domain of ligase-like"/>
    <property type="match status" value="2"/>
</dbReference>
<keyword evidence="4" id="KW-1185">Reference proteome</keyword>
<evidence type="ECO:0000259" key="1">
    <source>
        <dbReference type="Pfam" id="PF00501"/>
    </source>
</evidence>
<accession>A0A4Y9ZVV0</accession>
<dbReference type="InterPro" id="IPR000873">
    <property type="entry name" value="AMP-dep_synth/lig_dom"/>
</dbReference>
<dbReference type="OrthoDB" id="10253115at2759"/>
<sequence length="551" mass="60365">MPFELEKTLVDGRLQTVYKHAEPNLRTYFLKFTTLYAQRECIVYEQERYTYAQVRARAEDISDALWERYGVRKGDRVAIITRNLPESIITFWALCLLGAIPAFVNTWQARDGLEHCIALVSPKLLILDTERTAILSPHLPAFLAAHPSVHFTGVIAIGPTEGVQTGRSHTSIISWTTAFPPRAAPPAQARRLYESEPATHPDDPAPSSSRLARLHAREPLLRAGQPLPAPGTTPAGAFLMTAPLFHVVGVTTNVMVNMFRGNKLVLMRKWDTDEAARLCVAESITDTSGSPALLLDMARTASFAGVRRTLRGATSGAAPLPPRLRAEFGRAFPGAALVHVYGLTETSAIATGVVGPDFDARPTTAGLPAPVTEIRIVDPETLAVLPVQAVGEMWIRGANVMRCYWGDPDATRKAMTREGWFRTGDLGSLDEDGFLYIKDRLKDIIVRGGENIPSTLIEDALYHDPRVHEAAAVAVPDGRLGELPAALVVVEQGLTEAQLLHDVQQRYGSLFEIGSNALERNAAGKLDKMKLREIAKAEWARRMGRKVLGNL</sequence>
<dbReference type="Proteomes" id="UP000298061">
    <property type="component" value="Unassembled WGS sequence"/>
</dbReference>
<dbReference type="GO" id="GO:0019748">
    <property type="term" value="P:secondary metabolic process"/>
    <property type="evidence" value="ECO:0007669"/>
    <property type="project" value="TreeGrafter"/>
</dbReference>
<comment type="caution">
    <text evidence="3">The sequence shown here is derived from an EMBL/GenBank/DDBJ whole genome shotgun (WGS) entry which is preliminary data.</text>
</comment>
<dbReference type="Pfam" id="PF00501">
    <property type="entry name" value="AMP-binding"/>
    <property type="match status" value="2"/>
</dbReference>
<dbReference type="GO" id="GO:0016405">
    <property type="term" value="F:CoA-ligase activity"/>
    <property type="evidence" value="ECO:0007669"/>
    <property type="project" value="TreeGrafter"/>
</dbReference>
<dbReference type="EMBL" id="SFCI01000733">
    <property type="protein sequence ID" value="TFY78183.1"/>
    <property type="molecule type" value="Genomic_DNA"/>
</dbReference>
<organism evidence="3 4">
    <name type="scientific">Hericium alpestre</name>
    <dbReference type="NCBI Taxonomy" id="135208"/>
    <lineage>
        <taxon>Eukaryota</taxon>
        <taxon>Fungi</taxon>
        <taxon>Dikarya</taxon>
        <taxon>Basidiomycota</taxon>
        <taxon>Agaricomycotina</taxon>
        <taxon>Agaricomycetes</taxon>
        <taxon>Russulales</taxon>
        <taxon>Hericiaceae</taxon>
        <taxon>Hericium</taxon>
    </lineage>
</organism>
<evidence type="ECO:0000259" key="2">
    <source>
        <dbReference type="Pfam" id="PF13193"/>
    </source>
</evidence>
<proteinExistence type="predicted"/>
<dbReference type="InterPro" id="IPR042099">
    <property type="entry name" value="ANL_N_sf"/>
</dbReference>
<feature type="domain" description="AMP-dependent synthetase/ligase" evidence="1">
    <location>
        <begin position="36"/>
        <end position="159"/>
    </location>
</feature>
<dbReference type="PANTHER" id="PTHR24096">
    <property type="entry name" value="LONG-CHAIN-FATTY-ACID--COA LIGASE"/>
    <property type="match status" value="1"/>
</dbReference>
<dbReference type="InterPro" id="IPR045851">
    <property type="entry name" value="AMP-bd_C_sf"/>
</dbReference>
<dbReference type="InterPro" id="IPR025110">
    <property type="entry name" value="AMP-bd_C"/>
</dbReference>
<gene>
    <name evidence="3" type="ORF">EWM64_g5829</name>
</gene>
<evidence type="ECO:0000313" key="3">
    <source>
        <dbReference type="EMBL" id="TFY78183.1"/>
    </source>
</evidence>
<evidence type="ECO:0008006" key="5">
    <source>
        <dbReference type="Google" id="ProtNLM"/>
    </source>
</evidence>
<dbReference type="STRING" id="135208.A0A4Y9ZVV0"/>
<feature type="domain" description="AMP-binding enzyme C-terminal" evidence="2">
    <location>
        <begin position="457"/>
        <end position="509"/>
    </location>
</feature>
<protein>
    <recommendedName>
        <fullName evidence="5">AMP-dependent synthetase/ligase domain-containing protein</fullName>
    </recommendedName>
</protein>
<feature type="domain" description="AMP-dependent synthetase/ligase" evidence="1">
    <location>
        <begin position="234"/>
        <end position="405"/>
    </location>
</feature>
<dbReference type="Pfam" id="PF13193">
    <property type="entry name" value="AMP-binding_C"/>
    <property type="match status" value="1"/>
</dbReference>
<dbReference type="SUPFAM" id="SSF56801">
    <property type="entry name" value="Acetyl-CoA synthetase-like"/>
    <property type="match status" value="1"/>
</dbReference>
<evidence type="ECO:0000313" key="4">
    <source>
        <dbReference type="Proteomes" id="UP000298061"/>
    </source>
</evidence>
<name>A0A4Y9ZVV0_9AGAM</name>
<dbReference type="Gene3D" id="3.30.300.30">
    <property type="match status" value="1"/>
</dbReference>
<dbReference type="AlphaFoldDB" id="A0A4Y9ZVV0"/>